<dbReference type="InterPro" id="IPR005537">
    <property type="entry name" value="RAMP_III_fam"/>
</dbReference>
<reference evidence="5 6" key="1">
    <citation type="submission" date="2016-11" db="EMBL/GenBank/DDBJ databases">
        <authorList>
            <person name="Jaros S."/>
            <person name="Januszkiewicz K."/>
            <person name="Wedrychowicz H."/>
        </authorList>
    </citation>
    <scope>NUCLEOTIDE SEQUENCE [LARGE SCALE GENOMIC DNA]</scope>
    <source>
        <strain evidence="5 6">DSM 12906</strain>
    </source>
</reference>
<dbReference type="CDD" id="cd09726">
    <property type="entry name" value="RAMP_I_III"/>
    <property type="match status" value="1"/>
</dbReference>
<name>A0A1M6JKA6_9ACTN</name>
<dbReference type="InterPro" id="IPR052216">
    <property type="entry name" value="CRISPR_Csm3_endoribonuclease"/>
</dbReference>
<protein>
    <submittedName>
        <fullName evidence="5">CRISPR/Cas system CSM-associated protein Csm3, group 7 of RAMP superfamily</fullName>
    </submittedName>
</protein>
<dbReference type="Pfam" id="PF03787">
    <property type="entry name" value="RAMPs"/>
    <property type="match status" value="2"/>
</dbReference>
<keyword evidence="1" id="KW-0051">Antiviral defense</keyword>
<dbReference type="OrthoDB" id="5242922at2"/>
<keyword evidence="6" id="KW-1185">Reference proteome</keyword>
<dbReference type="AlphaFoldDB" id="A0A1M6JKA6"/>
<organism evidence="5 6">
    <name type="scientific">Tessaracoccus bendigoensis DSM 12906</name>
    <dbReference type="NCBI Taxonomy" id="1123357"/>
    <lineage>
        <taxon>Bacteria</taxon>
        <taxon>Bacillati</taxon>
        <taxon>Actinomycetota</taxon>
        <taxon>Actinomycetes</taxon>
        <taxon>Propionibacteriales</taxon>
        <taxon>Propionibacteriaceae</taxon>
        <taxon>Tessaracoccus</taxon>
    </lineage>
</organism>
<comment type="subunit">
    <text evidence="2">Part of the Csm effector complex that includes Cas10, Csm2, Csm3, Csm4 and Csm5.</text>
</comment>
<dbReference type="PANTHER" id="PTHR35579:SF6">
    <property type="entry name" value="DUF324 DOMAIN-CONTAINING PROTEIN"/>
    <property type="match status" value="1"/>
</dbReference>
<feature type="domain" description="CRISPR type III-associated protein" evidence="4">
    <location>
        <begin position="245"/>
        <end position="430"/>
    </location>
</feature>
<evidence type="ECO:0000256" key="2">
    <source>
        <dbReference type="ARBA" id="ARBA00093789"/>
    </source>
</evidence>
<evidence type="ECO:0000313" key="5">
    <source>
        <dbReference type="EMBL" id="SHJ47099.1"/>
    </source>
</evidence>
<feature type="region of interest" description="Disordered" evidence="3">
    <location>
        <begin position="255"/>
        <end position="277"/>
    </location>
</feature>
<dbReference type="STRING" id="1123357.SAMN02745244_02584"/>
<gene>
    <name evidence="5" type="ORF">SAMN02745244_02584</name>
</gene>
<sequence>MTTSKITLLRVEIELLQPWAVGGVADLNDTIDLPVQRDPRSEPSLPYVPSTSLIGALRRHLEPNLGDDCVKWLGPLPVPHEQSTGSVVRTASRLRALGTRVVAGQQIVAFGSTQIDPKRRAAAGGTLRTEQRVEALTRADEGRPAPTLAWYLQHDGEADSALLDCLEKWQPYVGRRRSSGHGRARVSRVVAFTVDLTNPDGLTWWLEGRHGWLEGCGNPPRDVTVVERHGAALAGPAWHKSFDWKVVEPVHIGANKGETTGAPASTDGSKAAPGLTRKASNAPVIPGTTWKGLFRHRIDAILRLCGATDEECTSVSGRLFGRSGQSRARTTGHRGCLRFLDAALTTPDGRKPARLVVRTHVAIDRISGGAHEGLLFAVEAVDEGARAVGVIESDTLLPPEVENLLHHVVRDIHDGFLGVGAGTTRGYGRLACASGSAPTVTPIDVGAIVRWAEGSGVQGRQK</sequence>
<accession>A0A1M6JKA6</accession>
<evidence type="ECO:0000256" key="3">
    <source>
        <dbReference type="SAM" id="MobiDB-lite"/>
    </source>
</evidence>
<evidence type="ECO:0000256" key="1">
    <source>
        <dbReference type="ARBA" id="ARBA00023118"/>
    </source>
</evidence>
<evidence type="ECO:0000259" key="4">
    <source>
        <dbReference type="Pfam" id="PF03787"/>
    </source>
</evidence>
<proteinExistence type="predicted"/>
<dbReference type="GO" id="GO:0051607">
    <property type="term" value="P:defense response to virus"/>
    <property type="evidence" value="ECO:0007669"/>
    <property type="project" value="UniProtKB-KW"/>
</dbReference>
<dbReference type="EMBL" id="FQZG01000051">
    <property type="protein sequence ID" value="SHJ47099.1"/>
    <property type="molecule type" value="Genomic_DNA"/>
</dbReference>
<dbReference type="RefSeq" id="WP_073188965.1">
    <property type="nucleotide sequence ID" value="NZ_FQZG01000051.1"/>
</dbReference>
<dbReference type="Proteomes" id="UP000184512">
    <property type="component" value="Unassembled WGS sequence"/>
</dbReference>
<dbReference type="PANTHER" id="PTHR35579">
    <property type="entry name" value="CRISPR SYSTEM CMS ENDORIBONUCLEASE CSM3"/>
    <property type="match status" value="1"/>
</dbReference>
<evidence type="ECO:0000313" key="6">
    <source>
        <dbReference type="Proteomes" id="UP000184512"/>
    </source>
</evidence>
<feature type="domain" description="CRISPR type III-associated protein" evidence="4">
    <location>
        <begin position="12"/>
        <end position="67"/>
    </location>
</feature>